<protein>
    <recommendedName>
        <fullName evidence="5">Hymenoptaecin</fullName>
    </recommendedName>
</protein>
<accession>A0A4Y2E672</accession>
<reference evidence="3 4" key="1">
    <citation type="journal article" date="2019" name="Sci. Rep.">
        <title>Orb-weaving spider Araneus ventricosus genome elucidates the spidroin gene catalogue.</title>
        <authorList>
            <person name="Kono N."/>
            <person name="Nakamura H."/>
            <person name="Ohtoshi R."/>
            <person name="Moran D.A.P."/>
            <person name="Shinohara A."/>
            <person name="Yoshida Y."/>
            <person name="Fujiwara M."/>
            <person name="Mori M."/>
            <person name="Tomita M."/>
            <person name="Arakawa K."/>
        </authorList>
    </citation>
    <scope>NUCLEOTIDE SEQUENCE [LARGE SCALE GENOMIC DNA]</scope>
</reference>
<feature type="region of interest" description="Disordered" evidence="1">
    <location>
        <begin position="116"/>
        <end position="157"/>
    </location>
</feature>
<dbReference type="OrthoDB" id="6420548at2759"/>
<sequence length="157" mass="17782">MKGYLILALAFTVARATTLANIPVRNYRQGQYQPGQLGYAGPRVAIAGRSDVTESIHQESGNLYGGQRDGRFLTRDSAGDNYGELQYSIRPEQRNFRGQFPNQYQQQQGIRRFQDSGAYYGSPRNPQISFNAPLANTRSYNPRLDATGNPQNEYRFY</sequence>
<evidence type="ECO:0000313" key="4">
    <source>
        <dbReference type="Proteomes" id="UP000499080"/>
    </source>
</evidence>
<name>A0A4Y2E672_ARAVE</name>
<feature type="chain" id="PRO_5021302302" description="Hymenoptaecin" evidence="2">
    <location>
        <begin position="17"/>
        <end position="157"/>
    </location>
</feature>
<organism evidence="3 4">
    <name type="scientific">Araneus ventricosus</name>
    <name type="common">Orbweaver spider</name>
    <name type="synonym">Epeira ventricosa</name>
    <dbReference type="NCBI Taxonomy" id="182803"/>
    <lineage>
        <taxon>Eukaryota</taxon>
        <taxon>Metazoa</taxon>
        <taxon>Ecdysozoa</taxon>
        <taxon>Arthropoda</taxon>
        <taxon>Chelicerata</taxon>
        <taxon>Arachnida</taxon>
        <taxon>Araneae</taxon>
        <taxon>Araneomorphae</taxon>
        <taxon>Entelegynae</taxon>
        <taxon>Araneoidea</taxon>
        <taxon>Araneidae</taxon>
        <taxon>Araneus</taxon>
    </lineage>
</organism>
<feature type="signal peptide" evidence="2">
    <location>
        <begin position="1"/>
        <end position="16"/>
    </location>
</feature>
<dbReference type="EMBL" id="BGPR01000495">
    <property type="protein sequence ID" value="GBM23295.1"/>
    <property type="molecule type" value="Genomic_DNA"/>
</dbReference>
<dbReference type="AlphaFoldDB" id="A0A4Y2E672"/>
<comment type="caution">
    <text evidence="3">The sequence shown here is derived from an EMBL/GenBank/DDBJ whole genome shotgun (WGS) entry which is preliminary data.</text>
</comment>
<gene>
    <name evidence="3" type="ORF">AVEN_26021_1</name>
</gene>
<feature type="compositionally biased region" description="Polar residues" evidence="1">
    <location>
        <begin position="148"/>
        <end position="157"/>
    </location>
</feature>
<feature type="compositionally biased region" description="Polar residues" evidence="1">
    <location>
        <begin position="124"/>
        <end position="140"/>
    </location>
</feature>
<evidence type="ECO:0000313" key="3">
    <source>
        <dbReference type="EMBL" id="GBM23295.1"/>
    </source>
</evidence>
<proteinExistence type="predicted"/>
<evidence type="ECO:0000256" key="1">
    <source>
        <dbReference type="SAM" id="MobiDB-lite"/>
    </source>
</evidence>
<keyword evidence="2" id="KW-0732">Signal</keyword>
<dbReference type="Proteomes" id="UP000499080">
    <property type="component" value="Unassembled WGS sequence"/>
</dbReference>
<keyword evidence="4" id="KW-1185">Reference proteome</keyword>
<evidence type="ECO:0000256" key="2">
    <source>
        <dbReference type="SAM" id="SignalP"/>
    </source>
</evidence>
<evidence type="ECO:0008006" key="5">
    <source>
        <dbReference type="Google" id="ProtNLM"/>
    </source>
</evidence>